<dbReference type="CDD" id="cd06571">
    <property type="entry name" value="Bac_DnaA_C"/>
    <property type="match status" value="1"/>
</dbReference>
<dbReference type="PROSITE" id="PS01008">
    <property type="entry name" value="DNAA"/>
    <property type="match status" value="1"/>
</dbReference>
<comment type="function">
    <text evidence="8 10">Plays an essential role in the initiation and regulation of chromosomal replication. ATP-DnaA binds to the origin of replication (oriC) to initiate formation of the DNA replication initiation complex once per cell cycle. Binds the DnaA box (a 9 base pair repeat at the origin) and separates the double-stranded (ds)DNA. Forms a right-handed helical filament on oriC DNA; dsDNA binds to the exterior of the filament while single-stranded (ss)DNA is stabiized in the filament's interior. The ATP-DnaA-oriC complex binds and stabilizes one strand of the AT-rich DNA unwinding element (DUE), permitting loading of DNA polymerase. After initiation quickly degrades to an ADP-DnaA complex that is not apt for DNA replication. Binds acidic phospholipids.</text>
</comment>
<accession>A0A7U6GD57</accession>
<dbReference type="FunFam" id="3.40.50.300:FF:000668">
    <property type="entry name" value="Chromosomal replication initiator protein DnaA"/>
    <property type="match status" value="1"/>
</dbReference>
<feature type="binding site" evidence="8">
    <location>
        <position position="139"/>
    </location>
    <ligand>
        <name>ATP</name>
        <dbReference type="ChEBI" id="CHEBI:30616"/>
    </ligand>
</feature>
<dbReference type="GO" id="GO:0005524">
    <property type="term" value="F:ATP binding"/>
    <property type="evidence" value="ECO:0007669"/>
    <property type="project" value="UniProtKB-UniRule"/>
</dbReference>
<dbReference type="InterPro" id="IPR027417">
    <property type="entry name" value="P-loop_NTPase"/>
</dbReference>
<protein>
    <recommendedName>
        <fullName evidence="8 9">Chromosomal replication initiator protein DnaA</fullName>
    </recommendedName>
</protein>
<evidence type="ECO:0000256" key="8">
    <source>
        <dbReference type="HAMAP-Rule" id="MF_00377"/>
    </source>
</evidence>
<dbReference type="Gene3D" id="1.10.8.60">
    <property type="match status" value="1"/>
</dbReference>
<evidence type="ECO:0000256" key="10">
    <source>
        <dbReference type="RuleBase" id="RU000577"/>
    </source>
</evidence>
<dbReference type="SUPFAM" id="SSF52540">
    <property type="entry name" value="P-loop containing nucleoside triphosphate hydrolases"/>
    <property type="match status" value="1"/>
</dbReference>
<evidence type="ECO:0000256" key="2">
    <source>
        <dbReference type="ARBA" id="ARBA00022490"/>
    </source>
</evidence>
<dbReference type="OrthoDB" id="9807019at2"/>
<dbReference type="InterPro" id="IPR003593">
    <property type="entry name" value="AAA+_ATPase"/>
</dbReference>
<evidence type="ECO:0000259" key="12">
    <source>
        <dbReference type="SMART" id="SM00382"/>
    </source>
</evidence>
<keyword evidence="3 8" id="KW-0235">DNA replication</keyword>
<dbReference type="Pfam" id="PF00308">
    <property type="entry name" value="Bac_DnaA"/>
    <property type="match status" value="1"/>
</dbReference>
<dbReference type="SMART" id="SM00382">
    <property type="entry name" value="AAA"/>
    <property type="match status" value="1"/>
</dbReference>
<dbReference type="SUPFAM" id="SSF48295">
    <property type="entry name" value="TrpR-like"/>
    <property type="match status" value="1"/>
</dbReference>
<dbReference type="GO" id="GO:0005737">
    <property type="term" value="C:cytoplasm"/>
    <property type="evidence" value="ECO:0007669"/>
    <property type="project" value="UniProtKB-SubCell"/>
</dbReference>
<dbReference type="SMART" id="SM00760">
    <property type="entry name" value="Bac_DnaA_C"/>
    <property type="match status" value="1"/>
</dbReference>
<dbReference type="Gene3D" id="3.30.300.180">
    <property type="match status" value="1"/>
</dbReference>
<name>A0A7U6GD57_CALEA</name>
<feature type="binding site" evidence="8">
    <location>
        <position position="140"/>
    </location>
    <ligand>
        <name>ATP</name>
        <dbReference type="ChEBI" id="CHEBI:30616"/>
    </ligand>
</feature>
<feature type="binding site" evidence="8">
    <location>
        <position position="137"/>
    </location>
    <ligand>
        <name>ATP</name>
        <dbReference type="ChEBI" id="CHEBI:30616"/>
    </ligand>
</feature>
<dbReference type="PANTHER" id="PTHR30050">
    <property type="entry name" value="CHROMOSOMAL REPLICATION INITIATOR PROTEIN DNAA"/>
    <property type="match status" value="1"/>
</dbReference>
<comment type="similarity">
    <text evidence="1 8 11">Belongs to the DnaA family.</text>
</comment>
<sequence>MNTWEKVLEQLKEILSVPAFETFIRPVEFVSESDSEIILKAPSTFVKEMLETKYASLVNATLQEVSGKSILLNIIVEEKKPKTPPVIIVNNITLNKDFTFEEFVVGSGNRLSYAAAKAVASNPGKVYNPLYIYGKVGLGKTHLLHAIGHELIRNFKDIKIIYTTAEKFTNEVIFAIQNAQSNSDLIDRFHKKYRTTDVLLIDDIQFLVGKERTQEEFFHTFNALHETGKQIVITSDVPPKELATLEERLRSRFEWGLITDIQPPDYETRIAILKKKAQKENITISDEVLAYIANNIFSNIRELEGALIRLVAKASLLNENITVEFAKNALSDIIKQTSEPITVDRIKKVVANYFNVDVESLSDKRRTQNIVLPRQIAMYLTREFTDLSLPQIGDAFGGRDHTTVMHAYAKIKEEVKKTETMRALVDEIINRLKE</sequence>
<dbReference type="KEGG" id="cex:CSE_00010"/>
<keyword evidence="15" id="KW-1185">Reference proteome</keyword>
<evidence type="ECO:0000313" key="14">
    <source>
        <dbReference type="EMBL" id="BAL80127.1"/>
    </source>
</evidence>
<comment type="caution">
    <text evidence="8">Lacks conserved residue(s) required for the propagation of feature annotation.</text>
</comment>
<keyword evidence="5 8" id="KW-0067">ATP-binding</keyword>
<dbReference type="InterPro" id="IPR013159">
    <property type="entry name" value="DnaA_C"/>
</dbReference>
<comment type="domain">
    <text evidence="8">Domain I is involved in oligomerization and binding regulators, domain II is flexibile and of varying length in different bacteria, domain III forms the AAA+ region, while domain IV binds dsDNA.</text>
</comment>
<dbReference type="GO" id="GO:0006270">
    <property type="term" value="P:DNA replication initiation"/>
    <property type="evidence" value="ECO:0007669"/>
    <property type="project" value="UniProtKB-UniRule"/>
</dbReference>
<feature type="region of interest" description="Domain I, interacts with DnaA modulators" evidence="8">
    <location>
        <begin position="1"/>
        <end position="80"/>
    </location>
</feature>
<evidence type="ECO:0000256" key="9">
    <source>
        <dbReference type="NCBIfam" id="TIGR00362"/>
    </source>
</evidence>
<dbReference type="GO" id="GO:0008289">
    <property type="term" value="F:lipid binding"/>
    <property type="evidence" value="ECO:0007669"/>
    <property type="project" value="UniProtKB-KW"/>
</dbReference>
<dbReference type="EMBL" id="AP012051">
    <property type="protein sequence ID" value="BAL80127.1"/>
    <property type="molecule type" value="Genomic_DNA"/>
</dbReference>
<dbReference type="GO" id="GO:0003688">
    <property type="term" value="F:DNA replication origin binding"/>
    <property type="evidence" value="ECO:0007669"/>
    <property type="project" value="UniProtKB-UniRule"/>
</dbReference>
<dbReference type="NCBIfam" id="TIGR00362">
    <property type="entry name" value="DnaA"/>
    <property type="match status" value="1"/>
</dbReference>
<evidence type="ECO:0000256" key="3">
    <source>
        <dbReference type="ARBA" id="ARBA00022705"/>
    </source>
</evidence>
<dbReference type="PANTHER" id="PTHR30050:SF2">
    <property type="entry name" value="CHROMOSOMAL REPLICATION INITIATOR PROTEIN DNAA"/>
    <property type="match status" value="1"/>
</dbReference>
<evidence type="ECO:0000256" key="5">
    <source>
        <dbReference type="ARBA" id="ARBA00022840"/>
    </source>
</evidence>
<feature type="region of interest" description="Domain IV, binds dsDNA" evidence="8">
    <location>
        <begin position="315"/>
        <end position="434"/>
    </location>
</feature>
<gene>
    <name evidence="8 14" type="primary">dnaA</name>
    <name evidence="14" type="ordered locus">CSE_00010</name>
</gene>
<evidence type="ECO:0000313" key="15">
    <source>
        <dbReference type="Proteomes" id="UP000004793"/>
    </source>
</evidence>
<evidence type="ECO:0000256" key="7">
    <source>
        <dbReference type="ARBA" id="ARBA00023125"/>
    </source>
</evidence>
<evidence type="ECO:0000256" key="11">
    <source>
        <dbReference type="RuleBase" id="RU004227"/>
    </source>
</evidence>
<dbReference type="Proteomes" id="UP000004793">
    <property type="component" value="Chromosome"/>
</dbReference>
<keyword evidence="6 8" id="KW-0446">Lipid-binding</keyword>
<dbReference type="InterPro" id="IPR013317">
    <property type="entry name" value="DnaA_dom"/>
</dbReference>
<dbReference type="CDD" id="cd00009">
    <property type="entry name" value="AAA"/>
    <property type="match status" value="1"/>
</dbReference>
<dbReference type="GO" id="GO:0006275">
    <property type="term" value="P:regulation of DNA replication"/>
    <property type="evidence" value="ECO:0007669"/>
    <property type="project" value="UniProtKB-UniRule"/>
</dbReference>
<evidence type="ECO:0000256" key="1">
    <source>
        <dbReference type="ARBA" id="ARBA00006583"/>
    </source>
</evidence>
<dbReference type="InterPro" id="IPR010921">
    <property type="entry name" value="Trp_repressor/repl_initiator"/>
</dbReference>
<evidence type="ECO:0000259" key="13">
    <source>
        <dbReference type="SMART" id="SM00760"/>
    </source>
</evidence>
<dbReference type="FunFam" id="1.10.1750.10:FF:000002">
    <property type="entry name" value="Chromosomal replication initiator protein DnaA"/>
    <property type="match status" value="1"/>
</dbReference>
<dbReference type="GO" id="GO:0005886">
    <property type="term" value="C:plasma membrane"/>
    <property type="evidence" value="ECO:0007669"/>
    <property type="project" value="TreeGrafter"/>
</dbReference>
<dbReference type="HAMAP" id="MF_00377">
    <property type="entry name" value="DnaA_bact"/>
    <property type="match status" value="1"/>
</dbReference>
<dbReference type="Gene3D" id="1.10.1750.10">
    <property type="match status" value="1"/>
</dbReference>
<comment type="subcellular location">
    <subcellularLocation>
        <location evidence="8">Cytoplasm</location>
    </subcellularLocation>
</comment>
<reference evidence="14 15" key="1">
    <citation type="submission" date="2011-01" db="EMBL/GenBank/DDBJ databases">
        <title>Whole genome sequence of Caldisericum exile AZM16c01.</title>
        <authorList>
            <person name="Narita-Yamada S."/>
            <person name="Kawakoshi A."/>
            <person name="Nakamura S."/>
            <person name="Sasagawa M."/>
            <person name="Fukada J."/>
            <person name="Sekine M."/>
            <person name="Kato Y."/>
            <person name="Fukai R."/>
            <person name="Sasaki K."/>
            <person name="Hanamaki A."/>
            <person name="Narita H."/>
            <person name="Konno Y."/>
            <person name="Mori K."/>
            <person name="Yamazaki S."/>
            <person name="Suzuki K."/>
            <person name="Fujita N."/>
        </authorList>
    </citation>
    <scope>NUCLEOTIDE SEQUENCE [LARGE SCALE GENOMIC DNA]</scope>
    <source>
        <strain evidence="15">DSM 21853 / NBRC 104410 / AZM16c01</strain>
    </source>
</reference>
<feature type="domain" description="Chromosomal replication initiator DnaA C-terminal" evidence="13">
    <location>
        <begin position="342"/>
        <end position="411"/>
    </location>
</feature>
<dbReference type="RefSeq" id="WP_014452538.1">
    <property type="nucleotide sequence ID" value="NC_017096.1"/>
</dbReference>
<dbReference type="InterPro" id="IPR001957">
    <property type="entry name" value="Chromosome_initiator_DnaA"/>
</dbReference>
<dbReference type="Gene3D" id="3.40.50.300">
    <property type="entry name" value="P-loop containing nucleotide triphosphate hydrolases"/>
    <property type="match status" value="1"/>
</dbReference>
<feature type="domain" description="AAA+ ATPase" evidence="12">
    <location>
        <begin position="126"/>
        <end position="259"/>
    </location>
</feature>
<keyword evidence="2 8" id="KW-0963">Cytoplasm</keyword>
<feature type="binding site" evidence="8">
    <location>
        <position position="141"/>
    </location>
    <ligand>
        <name>ATP</name>
        <dbReference type="ChEBI" id="CHEBI:30616"/>
    </ligand>
</feature>
<dbReference type="InterPro" id="IPR038454">
    <property type="entry name" value="DnaA_N_sf"/>
</dbReference>
<dbReference type="InterPro" id="IPR024633">
    <property type="entry name" value="DnaA_N_dom"/>
</dbReference>
<dbReference type="Pfam" id="PF08299">
    <property type="entry name" value="Bac_DnaA_C"/>
    <property type="match status" value="1"/>
</dbReference>
<proteinExistence type="inferred from homology"/>
<dbReference type="Pfam" id="PF11638">
    <property type="entry name" value="DnaA_N"/>
    <property type="match status" value="1"/>
</dbReference>
<dbReference type="FunFam" id="1.10.8.60:FF:000003">
    <property type="entry name" value="Chromosomal replication initiator protein DnaA"/>
    <property type="match status" value="1"/>
</dbReference>
<keyword evidence="7 8" id="KW-0238">DNA-binding</keyword>
<organism evidence="14 15">
    <name type="scientific">Caldisericum exile (strain DSM 21853 / NBRC 104410 / AZM16c01)</name>
    <dbReference type="NCBI Taxonomy" id="511051"/>
    <lineage>
        <taxon>Bacteria</taxon>
        <taxon>Pseudomonadati</taxon>
        <taxon>Caldisericota/Cryosericota group</taxon>
        <taxon>Caldisericota</taxon>
        <taxon>Caldisericia</taxon>
        <taxon>Caldisericales</taxon>
        <taxon>Caldisericaceae</taxon>
        <taxon>Caldisericum</taxon>
    </lineage>
</organism>
<keyword evidence="4 8" id="KW-0547">Nucleotide-binding</keyword>
<dbReference type="AlphaFoldDB" id="A0A7U6GD57"/>
<evidence type="ECO:0000256" key="6">
    <source>
        <dbReference type="ARBA" id="ARBA00023121"/>
    </source>
</evidence>
<dbReference type="PRINTS" id="PR00051">
    <property type="entry name" value="DNAA"/>
</dbReference>
<dbReference type="InterPro" id="IPR018312">
    <property type="entry name" value="Chromosome_initiator_DnaA_CS"/>
</dbReference>
<evidence type="ECO:0000256" key="4">
    <source>
        <dbReference type="ARBA" id="ARBA00022741"/>
    </source>
</evidence>
<dbReference type="InterPro" id="IPR020591">
    <property type="entry name" value="Chromosome_initiator_DnaA-like"/>
</dbReference>
<comment type="subunit">
    <text evidence="8">Oligomerizes as a right-handed, spiral filament on DNA at oriC.</text>
</comment>